<dbReference type="OrthoDB" id="5548448at2759"/>
<dbReference type="GO" id="GO:0005737">
    <property type="term" value="C:cytoplasm"/>
    <property type="evidence" value="ECO:0007669"/>
    <property type="project" value="UniProtKB-SubCell"/>
</dbReference>
<evidence type="ECO:0000256" key="4">
    <source>
        <dbReference type="ARBA" id="ARBA00022448"/>
    </source>
</evidence>
<evidence type="ECO:0000256" key="3">
    <source>
        <dbReference type="ARBA" id="ARBA00009466"/>
    </source>
</evidence>
<dbReference type="InterPro" id="IPR016024">
    <property type="entry name" value="ARM-type_fold"/>
</dbReference>
<evidence type="ECO:0000256" key="8">
    <source>
        <dbReference type="ARBA" id="ARBA00040444"/>
    </source>
</evidence>
<evidence type="ECO:0000256" key="6">
    <source>
        <dbReference type="ARBA" id="ARBA00022927"/>
    </source>
</evidence>
<evidence type="ECO:0000313" key="9">
    <source>
        <dbReference type="EnsemblMetazoa" id="XP_014251089.1"/>
    </source>
</evidence>
<keyword evidence="6" id="KW-0653">Protein transport</keyword>
<evidence type="ECO:0000256" key="1">
    <source>
        <dbReference type="ARBA" id="ARBA00004123"/>
    </source>
</evidence>
<evidence type="ECO:0000313" key="10">
    <source>
        <dbReference type="Proteomes" id="UP000494040"/>
    </source>
</evidence>
<comment type="similarity">
    <text evidence="3">Belongs to the exportin family.</text>
</comment>
<dbReference type="GO" id="GO:0005643">
    <property type="term" value="C:nuclear pore"/>
    <property type="evidence" value="ECO:0007669"/>
    <property type="project" value="TreeGrafter"/>
</dbReference>
<dbReference type="InterPro" id="IPR044189">
    <property type="entry name" value="XPO4/7-like"/>
</dbReference>
<dbReference type="AlphaFoldDB" id="A0A8I6RT85"/>
<dbReference type="GeneID" id="106667567"/>
<keyword evidence="7" id="KW-0539">Nucleus</keyword>
<dbReference type="KEGG" id="clec:106667567"/>
<dbReference type="PANTHER" id="PTHR12596">
    <property type="entry name" value="EXPORTIN 4,7-RELATED"/>
    <property type="match status" value="1"/>
</dbReference>
<protein>
    <recommendedName>
        <fullName evidence="8">Exportin-4</fullName>
    </recommendedName>
</protein>
<dbReference type="GO" id="GO:0006611">
    <property type="term" value="P:protein export from nucleus"/>
    <property type="evidence" value="ECO:0007669"/>
    <property type="project" value="TreeGrafter"/>
</dbReference>
<accession>A0A8I6RT85</accession>
<dbReference type="Proteomes" id="UP000494040">
    <property type="component" value="Unassembled WGS sequence"/>
</dbReference>
<evidence type="ECO:0000256" key="7">
    <source>
        <dbReference type="ARBA" id="ARBA00023242"/>
    </source>
</evidence>
<dbReference type="Gene3D" id="1.25.10.10">
    <property type="entry name" value="Leucine-rich Repeat Variant"/>
    <property type="match status" value="2"/>
</dbReference>
<dbReference type="EnsemblMetazoa" id="XM_014395603.2">
    <property type="protein sequence ID" value="XP_014251089.1"/>
    <property type="gene ID" value="LOC106667567"/>
</dbReference>
<keyword evidence="10" id="KW-1185">Reference proteome</keyword>
<dbReference type="InterPro" id="IPR011989">
    <property type="entry name" value="ARM-like"/>
</dbReference>
<keyword evidence="4" id="KW-0813">Transport</keyword>
<keyword evidence="5" id="KW-0963">Cytoplasm</keyword>
<dbReference type="PANTHER" id="PTHR12596:SF1">
    <property type="entry name" value="EXPORTIN-4"/>
    <property type="match status" value="1"/>
</dbReference>
<dbReference type="RefSeq" id="XP_014251089.1">
    <property type="nucleotide sequence ID" value="XM_014395603.2"/>
</dbReference>
<sequence>MQVLHELEAAAKIMLAPPSLITPEQRAAAEGIFINFRKSKTPYRLCKLILENSGVDYVLFECGSTLKAALIREWKQLQPQEIVELRQYLLEFILHKPCLATFVREKILQVISIMVKRESVADFGQSRASIIDEVEKLILEGDLQKQTLCCSLLTSLMQEHGNTMKSSDVGLTWETHFKIKKQFEMSDLKKILTICIRALTELSNLPADSLLKQILALSEAVLSWGFVALKLGSQLSNIIVGIFEESYEAEQYPSLKLSASWKELLLEKNIVNLYFDVYWKIRDNPHLAHYALNCLVQLASLNGPVVSNKEQRLQYFSNYIELFIKLITNIKVLDREALGIANIIKNIITYYPPSLIVTLPPLILKPFLENLTRLTCFFTEEGNDYSENGGTYAEGLDTLLRLWLTMASDNSYLKDFVNQASCEIFHTYLKCHLAPPFGTRRPGEDDEETCEETSFNRDRLKDQLLTIGLLGRQAPGFSLPLLAKLLEDRTNALKTLLEEIASRKHDLNKAMEWLNTLYDDIHWIIMISGHVITLESVGEITMMPLDLLDHSIQQKASVETTLKLLVSPISEVPGAEEAADHIVRIVAAMLRLSELELKVNQVNLEPGFSTQIAENIMWFFRVWSFSYLMPTESYYAEISMALNCAFGQNSEGALWIVNNLLRKIEFNLRFYRSEVILIKETIQLLISLVDMREKVSCVLKSESFWALVESQQGQDKSLNTKAANSGVMKAFVLGGIALESGEKQEEYWGQIIKPIVNRMNEILNGENFKKTYQQVSVRSEIQTILELIIGVGQGGHVTTVHSLFAILAPFLAQCSHLTAIYCNYQIIIEDIFQLFCETARTYLTYLTPVETRTFYEACLNTIQIYARTNQGRKSIHPNMEEDTFNDIHLLMELLLTIYAKDCIDLSPAEDVPQSEPSVTATDICLYGLKILMPLMTIELLKCPTLSLLYYKIIAFVCELYPKKILRQEPALLEGILQTVQLGLQSLGREINALCCEFIVALGTCIFSEDLGGSCKLLVPFIKILMDMILCQQVNSSNFQNIGKALFVLMCCYKEEYQRSVQWWVDSQTDPAVAQRLANCFTQLTENIPLSIQRRNMAQFKESFEKFVVEVPLFLLVK</sequence>
<comment type="subcellular location">
    <subcellularLocation>
        <location evidence="2">Cytoplasm</location>
    </subcellularLocation>
    <subcellularLocation>
        <location evidence="1">Nucleus</location>
    </subcellularLocation>
</comment>
<name>A0A8I6RT85_CIMLE</name>
<organism evidence="9 10">
    <name type="scientific">Cimex lectularius</name>
    <name type="common">Bed bug</name>
    <name type="synonym">Acanthia lectularia</name>
    <dbReference type="NCBI Taxonomy" id="79782"/>
    <lineage>
        <taxon>Eukaryota</taxon>
        <taxon>Metazoa</taxon>
        <taxon>Ecdysozoa</taxon>
        <taxon>Arthropoda</taxon>
        <taxon>Hexapoda</taxon>
        <taxon>Insecta</taxon>
        <taxon>Pterygota</taxon>
        <taxon>Neoptera</taxon>
        <taxon>Paraneoptera</taxon>
        <taxon>Hemiptera</taxon>
        <taxon>Heteroptera</taxon>
        <taxon>Panheteroptera</taxon>
        <taxon>Cimicomorpha</taxon>
        <taxon>Cimicidae</taxon>
        <taxon>Cimex</taxon>
    </lineage>
</organism>
<evidence type="ECO:0000256" key="2">
    <source>
        <dbReference type="ARBA" id="ARBA00004496"/>
    </source>
</evidence>
<dbReference type="SUPFAM" id="SSF48371">
    <property type="entry name" value="ARM repeat"/>
    <property type="match status" value="1"/>
</dbReference>
<evidence type="ECO:0000256" key="5">
    <source>
        <dbReference type="ARBA" id="ARBA00022490"/>
    </source>
</evidence>
<dbReference type="GO" id="GO:0005049">
    <property type="term" value="F:nuclear export signal receptor activity"/>
    <property type="evidence" value="ECO:0007669"/>
    <property type="project" value="InterPro"/>
</dbReference>
<dbReference type="OMA" id="SCKSIFH"/>
<proteinExistence type="inferred from homology"/>
<reference evidence="9" key="1">
    <citation type="submission" date="2022-01" db="UniProtKB">
        <authorList>
            <consortium name="EnsemblMetazoa"/>
        </authorList>
    </citation>
    <scope>IDENTIFICATION</scope>
</reference>